<gene>
    <name evidence="5" type="ORF">C8D88_11875</name>
</gene>
<dbReference type="Proteomes" id="UP000246005">
    <property type="component" value="Unassembled WGS sequence"/>
</dbReference>
<name>A0A316HKV8_9PSEU</name>
<dbReference type="GO" id="GO:0005524">
    <property type="term" value="F:ATP binding"/>
    <property type="evidence" value="ECO:0007669"/>
    <property type="project" value="UniProtKB-KW"/>
</dbReference>
<dbReference type="PRINTS" id="PR01438">
    <property type="entry name" value="UNVRSLSTRESS"/>
</dbReference>
<evidence type="ECO:0000259" key="4">
    <source>
        <dbReference type="Pfam" id="PF00582"/>
    </source>
</evidence>
<dbReference type="InterPro" id="IPR014729">
    <property type="entry name" value="Rossmann-like_a/b/a_fold"/>
</dbReference>
<accession>A0A316HKV8</accession>
<feature type="domain" description="UspA" evidence="4">
    <location>
        <begin position="159"/>
        <end position="296"/>
    </location>
</feature>
<evidence type="ECO:0000313" key="5">
    <source>
        <dbReference type="EMBL" id="PWK81307.1"/>
    </source>
</evidence>
<dbReference type="PANTHER" id="PTHR46268:SF27">
    <property type="entry name" value="UNIVERSAL STRESS PROTEIN RV2623"/>
    <property type="match status" value="1"/>
</dbReference>
<dbReference type="InterPro" id="IPR006016">
    <property type="entry name" value="UspA"/>
</dbReference>
<protein>
    <submittedName>
        <fullName evidence="5">Nucleotide-binding universal stress UspA family protein</fullName>
    </submittedName>
</protein>
<dbReference type="PANTHER" id="PTHR46268">
    <property type="entry name" value="STRESS RESPONSE PROTEIN NHAX"/>
    <property type="match status" value="1"/>
</dbReference>
<comment type="similarity">
    <text evidence="1">Belongs to the universal stress protein A family.</text>
</comment>
<feature type="domain" description="UspA" evidence="4">
    <location>
        <begin position="9"/>
        <end position="151"/>
    </location>
</feature>
<comment type="caution">
    <text evidence="5">The sequence shown here is derived from an EMBL/GenBank/DDBJ whole genome shotgun (WGS) entry which is preliminary data.</text>
</comment>
<proteinExistence type="inferred from homology"/>
<dbReference type="EMBL" id="QGHB01000018">
    <property type="protein sequence ID" value="PWK81307.1"/>
    <property type="molecule type" value="Genomic_DNA"/>
</dbReference>
<keyword evidence="3" id="KW-0067">ATP-binding</keyword>
<dbReference type="InterPro" id="IPR006015">
    <property type="entry name" value="Universal_stress_UspA"/>
</dbReference>
<dbReference type="SUPFAM" id="SSF52402">
    <property type="entry name" value="Adenine nucleotide alpha hydrolases-like"/>
    <property type="match status" value="2"/>
</dbReference>
<evidence type="ECO:0000256" key="1">
    <source>
        <dbReference type="ARBA" id="ARBA00008791"/>
    </source>
</evidence>
<reference evidence="5 6" key="1">
    <citation type="submission" date="2018-05" db="EMBL/GenBank/DDBJ databases">
        <title>Genomic Encyclopedia of Type Strains, Phase IV (KMG-IV): sequencing the most valuable type-strain genomes for metagenomic binning, comparative biology and taxonomic classification.</title>
        <authorList>
            <person name="Goeker M."/>
        </authorList>
    </citation>
    <scope>NUCLEOTIDE SEQUENCE [LARGE SCALE GENOMIC DNA]</scope>
    <source>
        <strain evidence="5 6">DSM 45480</strain>
    </source>
</reference>
<organism evidence="5 6">
    <name type="scientific">Lentzea atacamensis</name>
    <dbReference type="NCBI Taxonomy" id="531938"/>
    <lineage>
        <taxon>Bacteria</taxon>
        <taxon>Bacillati</taxon>
        <taxon>Actinomycetota</taxon>
        <taxon>Actinomycetes</taxon>
        <taxon>Pseudonocardiales</taxon>
        <taxon>Pseudonocardiaceae</taxon>
        <taxon>Lentzea</taxon>
    </lineage>
</organism>
<dbReference type="Pfam" id="PF00582">
    <property type="entry name" value="Usp"/>
    <property type="match status" value="2"/>
</dbReference>
<evidence type="ECO:0000256" key="2">
    <source>
        <dbReference type="ARBA" id="ARBA00022741"/>
    </source>
</evidence>
<dbReference type="RefSeq" id="WP_109641494.1">
    <property type="nucleotide sequence ID" value="NZ_QGHB01000018.1"/>
</dbReference>
<evidence type="ECO:0000256" key="3">
    <source>
        <dbReference type="ARBA" id="ARBA00022840"/>
    </source>
</evidence>
<dbReference type="AlphaFoldDB" id="A0A316HKV8"/>
<evidence type="ECO:0000313" key="6">
    <source>
        <dbReference type="Proteomes" id="UP000246005"/>
    </source>
</evidence>
<sequence length="299" mass="31772">MPRTESGKRTVVVGVDGSLAARTAALWAADEASSRECELLLVHVVRGPLPEFVFTPMSTPLPEAASEQAVRSHAENELTDLAAECGRSAPGLGITTRLEHGHPSDVLGEIGRDADILVVGSSGRSGLSRALLGSTAADLAGNHERPVVVVREAKAADGRVVVGVDGSETSAAAIDFAFEFARRRDRELLAVHAWADMPIEALAPVRHWDYNWNQVRAESEAVIARCLAGHQQNHPDVRVERHVSFHSPAQALLDVADDAALLVVGSHGRGAVRRALLGSVSHAVLYHAPCPVAVVHRDS</sequence>
<keyword evidence="2" id="KW-0547">Nucleotide-binding</keyword>
<dbReference type="Gene3D" id="3.40.50.620">
    <property type="entry name" value="HUPs"/>
    <property type="match status" value="2"/>
</dbReference>